<dbReference type="GO" id="GO:0006355">
    <property type="term" value="P:regulation of DNA-templated transcription"/>
    <property type="evidence" value="ECO:0007669"/>
    <property type="project" value="UniProtKB-ARBA"/>
</dbReference>
<feature type="domain" description="HTH tetR-type" evidence="3">
    <location>
        <begin position="10"/>
        <end position="70"/>
    </location>
</feature>
<dbReference type="SUPFAM" id="SSF46689">
    <property type="entry name" value="Homeodomain-like"/>
    <property type="match status" value="1"/>
</dbReference>
<evidence type="ECO:0000256" key="1">
    <source>
        <dbReference type="ARBA" id="ARBA00023125"/>
    </source>
</evidence>
<dbReference type="Pfam" id="PF00440">
    <property type="entry name" value="TetR_N"/>
    <property type="match status" value="1"/>
</dbReference>
<dbReference type="Pfam" id="PF17938">
    <property type="entry name" value="TetR_C_29"/>
    <property type="match status" value="1"/>
</dbReference>
<evidence type="ECO:0000256" key="2">
    <source>
        <dbReference type="PROSITE-ProRule" id="PRU00335"/>
    </source>
</evidence>
<dbReference type="PANTHER" id="PTHR30328">
    <property type="entry name" value="TRANSCRIPTIONAL REPRESSOR"/>
    <property type="match status" value="1"/>
</dbReference>
<dbReference type="InterPro" id="IPR050109">
    <property type="entry name" value="HTH-type_TetR-like_transc_reg"/>
</dbReference>
<dbReference type="GO" id="GO:0003677">
    <property type="term" value="F:DNA binding"/>
    <property type="evidence" value="ECO:0007669"/>
    <property type="project" value="UniProtKB-UniRule"/>
</dbReference>
<sequence length="207" mass="24313">MEFKREKNSEKSKQDILNAAEEQFAAKGFYGARIDEIAKQANINKRMIYEYFVNKETLYKKVLFNVYKRLEIAEYEILEQKVTGVDLIRNIISMYFDFLQNNPNFVSILMWENLNKAAYLNEMPSSEVERPTIKFIKEEIRKGKQAGIFKPTIDEEQAVISLIVVCFANFSNRYTLSKLFAQNLADENLLKIRKQHTIDIMTAYMCN</sequence>
<dbReference type="Proteomes" id="UP000236151">
    <property type="component" value="Unassembled WGS sequence"/>
</dbReference>
<dbReference type="InterPro" id="IPR001647">
    <property type="entry name" value="HTH_TetR"/>
</dbReference>
<dbReference type="SUPFAM" id="SSF48498">
    <property type="entry name" value="Tetracyclin repressor-like, C-terminal domain"/>
    <property type="match status" value="1"/>
</dbReference>
<dbReference type="EMBL" id="NIOJ01000050">
    <property type="protein sequence ID" value="PNT96370.1"/>
    <property type="molecule type" value="Genomic_DNA"/>
</dbReference>
<protein>
    <recommendedName>
        <fullName evidence="3">HTH tetR-type domain-containing protein</fullName>
    </recommendedName>
</protein>
<dbReference type="InterPro" id="IPR036271">
    <property type="entry name" value="Tet_transcr_reg_TetR-rel_C_sf"/>
</dbReference>
<keyword evidence="5" id="KW-1185">Reference proteome</keyword>
<dbReference type="Gene3D" id="1.10.357.10">
    <property type="entry name" value="Tetracycline Repressor, domain 2"/>
    <property type="match status" value="1"/>
</dbReference>
<dbReference type="RefSeq" id="WP_103082630.1">
    <property type="nucleotide sequence ID" value="NZ_CP021850.1"/>
</dbReference>
<evidence type="ECO:0000313" key="5">
    <source>
        <dbReference type="Proteomes" id="UP000236151"/>
    </source>
</evidence>
<evidence type="ECO:0000313" key="4">
    <source>
        <dbReference type="EMBL" id="PNT96370.1"/>
    </source>
</evidence>
<accession>A0A2K2FC69</accession>
<proteinExistence type="predicted"/>
<dbReference type="OrthoDB" id="9808476at2"/>
<dbReference type="InterPro" id="IPR041474">
    <property type="entry name" value="NicS_C"/>
</dbReference>
<dbReference type="InterPro" id="IPR009057">
    <property type="entry name" value="Homeodomain-like_sf"/>
</dbReference>
<comment type="caution">
    <text evidence="4">The sequence shown here is derived from an EMBL/GenBank/DDBJ whole genome shotgun (WGS) entry which is preliminary data.</text>
</comment>
<name>A0A2K2FC69_9CLOT</name>
<evidence type="ECO:0000259" key="3">
    <source>
        <dbReference type="PROSITE" id="PS50977"/>
    </source>
</evidence>
<dbReference type="AlphaFoldDB" id="A0A2K2FC69"/>
<dbReference type="KEGG" id="cthd:CDO33_10220"/>
<organism evidence="4 5">
    <name type="scientific">Clostridium thermosuccinogenes</name>
    <dbReference type="NCBI Taxonomy" id="84032"/>
    <lineage>
        <taxon>Bacteria</taxon>
        <taxon>Bacillati</taxon>
        <taxon>Bacillota</taxon>
        <taxon>Clostridia</taxon>
        <taxon>Eubacteriales</taxon>
        <taxon>Clostridiaceae</taxon>
        <taxon>Clostridium</taxon>
    </lineage>
</organism>
<gene>
    <name evidence="4" type="ORF">CDQ84_15430</name>
</gene>
<reference evidence="4 5" key="1">
    <citation type="submission" date="2017-06" db="EMBL/GenBank/DDBJ databases">
        <title>Investigating the central metabolism of Clostridium thermosuccinogenes.</title>
        <authorList>
            <person name="Koendjbiharie J.G."/>
            <person name="van Kranenburg R."/>
        </authorList>
    </citation>
    <scope>NUCLEOTIDE SEQUENCE [LARGE SCALE GENOMIC DNA]</scope>
    <source>
        <strain evidence="4 5">DSM 5806</strain>
    </source>
</reference>
<feature type="DNA-binding region" description="H-T-H motif" evidence="2">
    <location>
        <begin position="33"/>
        <end position="52"/>
    </location>
</feature>
<keyword evidence="1 2" id="KW-0238">DNA-binding</keyword>
<dbReference type="PROSITE" id="PS50977">
    <property type="entry name" value="HTH_TETR_2"/>
    <property type="match status" value="1"/>
</dbReference>
<dbReference type="PRINTS" id="PR00455">
    <property type="entry name" value="HTHTETR"/>
</dbReference>
<dbReference type="PANTHER" id="PTHR30328:SF54">
    <property type="entry name" value="HTH-TYPE TRANSCRIPTIONAL REPRESSOR SCO4008"/>
    <property type="match status" value="1"/>
</dbReference>